<evidence type="ECO:0000256" key="1">
    <source>
        <dbReference type="ARBA" id="ARBA00004430"/>
    </source>
</evidence>
<keyword evidence="2" id="KW-0833">Ubl conjugation pathway</keyword>
<dbReference type="EMBL" id="GBEZ01018590">
    <property type="protein sequence ID" value="JAC67858.1"/>
    <property type="molecule type" value="Transcribed_RNA"/>
</dbReference>
<name>A0A061R791_9CHLO</name>
<feature type="region of interest" description="Disordered" evidence="3">
    <location>
        <begin position="93"/>
        <end position="122"/>
    </location>
</feature>
<dbReference type="InterPro" id="IPR006553">
    <property type="entry name" value="Leu-rich_rpt_Cys-con_subtyp"/>
</dbReference>
<comment type="subcellular location">
    <subcellularLocation>
        <location evidence="1">Cytoplasm</location>
        <location evidence="1">Cytoskeleton</location>
        <location evidence="1">Cilium axoneme</location>
    </subcellularLocation>
</comment>
<evidence type="ECO:0000256" key="2">
    <source>
        <dbReference type="ARBA" id="ARBA00022786"/>
    </source>
</evidence>
<dbReference type="InterPro" id="IPR032675">
    <property type="entry name" value="LRR_dom_sf"/>
</dbReference>
<sequence length="432" mass="46261">MEFATVAFVSESQRQSCKRNRHEVVKEVEDMLSWASSTNLRAGLELYDRLRGFGLLPDADSLTLNPEGAGPTVPHYEAASSLVRESILVTIERRRHKRSRTAAPPPEPGERGGPAPPKGPAGSDWAQLPLDVLLQLVADLDARQLHKAACVCSVFRDLIGHIITSLSFSWCHESGQEINAAVRGAGTIFRRLEKIDVSRHAALRDDSLRGLIAANGPHLRAISFAGCNLSDETLDCIAAHCPALERLDVSSCTGMTNGAFVRLAKACRGLSSVNLCGCSLLMDTALMALSIHCSNLREVNLGWCCQVTDFGVECLARGCPDLRAVDLCGCVLTGDKAICALAESCKSLSSLGLHCLRRLTDHSMRLVAQELHGLASLNVSGCGSLSFDAVQGVIESNPGLHTCLRRRSVIVSGCMGLVGIQCSCHSPSLWAA</sequence>
<dbReference type="InterPro" id="IPR057207">
    <property type="entry name" value="FBXL15_LRR"/>
</dbReference>
<dbReference type="EMBL" id="GBEZ01011333">
    <property type="protein sequence ID" value="JAC74443.1"/>
    <property type="molecule type" value="Transcribed_RNA"/>
</dbReference>
<dbReference type="GO" id="GO:0016301">
    <property type="term" value="F:kinase activity"/>
    <property type="evidence" value="ECO:0007669"/>
    <property type="project" value="UniProtKB-KW"/>
</dbReference>
<keyword evidence="5" id="KW-0808">Transferase</keyword>
<dbReference type="GO" id="GO:0005930">
    <property type="term" value="C:axoneme"/>
    <property type="evidence" value="ECO:0007669"/>
    <property type="project" value="UniProtKB-SubCell"/>
</dbReference>
<protein>
    <submittedName>
        <fullName evidence="5">F-box and leucine-rich repeat protein 1 (S-phase kinase-associated protein 2)</fullName>
    </submittedName>
</protein>
<dbReference type="SMART" id="SM00367">
    <property type="entry name" value="LRR_CC"/>
    <property type="match status" value="7"/>
</dbReference>
<evidence type="ECO:0000256" key="3">
    <source>
        <dbReference type="SAM" id="MobiDB-lite"/>
    </source>
</evidence>
<evidence type="ECO:0000313" key="5">
    <source>
        <dbReference type="EMBL" id="JAC67858.1"/>
    </source>
</evidence>
<gene>
    <name evidence="5" type="primary">FBXL1</name>
    <name evidence="5" type="ORF">TSPGSL018_10084</name>
    <name evidence="6" type="ORF">TSPGSL018_25935</name>
</gene>
<keyword evidence="5" id="KW-0418">Kinase</keyword>
<organism evidence="5">
    <name type="scientific">Tetraselmis sp. GSL018</name>
    <dbReference type="NCBI Taxonomy" id="582737"/>
    <lineage>
        <taxon>Eukaryota</taxon>
        <taxon>Viridiplantae</taxon>
        <taxon>Chlorophyta</taxon>
        <taxon>core chlorophytes</taxon>
        <taxon>Chlorodendrophyceae</taxon>
        <taxon>Chlorodendrales</taxon>
        <taxon>Chlorodendraceae</taxon>
        <taxon>Tetraselmis</taxon>
    </lineage>
</organism>
<dbReference type="PANTHER" id="PTHR13382">
    <property type="entry name" value="MITOCHONDRIAL ATP SYNTHASE COUPLING FACTOR B"/>
    <property type="match status" value="1"/>
</dbReference>
<evidence type="ECO:0000313" key="6">
    <source>
        <dbReference type="EMBL" id="JAC74443.1"/>
    </source>
</evidence>
<reference evidence="5" key="1">
    <citation type="submission" date="2014-05" db="EMBL/GenBank/DDBJ databases">
        <title>The transcriptome of the halophilic microalga Tetraselmis sp. GSL018 isolated from the Great Salt Lake, Utah.</title>
        <authorList>
            <person name="Jinkerson R.E."/>
            <person name="D'Adamo S."/>
            <person name="Posewitz M.C."/>
        </authorList>
    </citation>
    <scope>NUCLEOTIDE SEQUENCE</scope>
    <source>
        <strain evidence="5">GSL018</strain>
    </source>
</reference>
<dbReference type="Gene3D" id="3.80.10.10">
    <property type="entry name" value="Ribonuclease Inhibitor"/>
    <property type="match status" value="1"/>
</dbReference>
<proteinExistence type="predicted"/>
<dbReference type="InterPro" id="IPR036047">
    <property type="entry name" value="F-box-like_dom_sf"/>
</dbReference>
<dbReference type="SUPFAM" id="SSF81383">
    <property type="entry name" value="F-box domain"/>
    <property type="match status" value="1"/>
</dbReference>
<dbReference type="AlphaFoldDB" id="A0A061R791"/>
<dbReference type="SUPFAM" id="SSF52047">
    <property type="entry name" value="RNI-like"/>
    <property type="match status" value="1"/>
</dbReference>
<feature type="domain" description="F-box/LRR-repeat protein 15-like leucin rich repeat" evidence="4">
    <location>
        <begin position="212"/>
        <end position="419"/>
    </location>
</feature>
<dbReference type="Pfam" id="PF25372">
    <property type="entry name" value="DUF7885"/>
    <property type="match status" value="1"/>
</dbReference>
<evidence type="ECO:0000259" key="4">
    <source>
        <dbReference type="Pfam" id="PF25372"/>
    </source>
</evidence>
<accession>A0A061R791</accession>
<dbReference type="PANTHER" id="PTHR13382:SF69">
    <property type="entry name" value="FI18408P1"/>
    <property type="match status" value="1"/>
</dbReference>
<dbReference type="InterPro" id="IPR050648">
    <property type="entry name" value="F-box_LRR-repeat"/>
</dbReference>